<proteinExistence type="predicted"/>
<organism evidence="1 2">
    <name type="scientific">Pseudomonas fluorescens</name>
    <dbReference type="NCBI Taxonomy" id="294"/>
    <lineage>
        <taxon>Bacteria</taxon>
        <taxon>Pseudomonadati</taxon>
        <taxon>Pseudomonadota</taxon>
        <taxon>Gammaproteobacteria</taxon>
        <taxon>Pseudomonadales</taxon>
        <taxon>Pseudomonadaceae</taxon>
        <taxon>Pseudomonas</taxon>
    </lineage>
</organism>
<gene>
    <name evidence="1" type="ORF">PS631_00103</name>
</gene>
<accession>A0A5E6P2G8</accession>
<dbReference type="EMBL" id="CABVHF010000001">
    <property type="protein sequence ID" value="VVM37436.1"/>
    <property type="molecule type" value="Genomic_DNA"/>
</dbReference>
<evidence type="ECO:0000313" key="2">
    <source>
        <dbReference type="Proteomes" id="UP000399692"/>
    </source>
</evidence>
<protein>
    <submittedName>
        <fullName evidence="1">Uncharacterized protein</fullName>
    </submittedName>
</protein>
<name>A0A5E6P2G8_PSEFL</name>
<reference evidence="1 2" key="1">
    <citation type="submission" date="2019-09" db="EMBL/GenBank/DDBJ databases">
        <authorList>
            <person name="Chandra G."/>
            <person name="Truman W A."/>
        </authorList>
    </citation>
    <scope>NUCLEOTIDE SEQUENCE [LARGE SCALE GENOMIC DNA]</scope>
    <source>
        <strain evidence="1">PS631</strain>
    </source>
</reference>
<dbReference type="Proteomes" id="UP000399692">
    <property type="component" value="Unassembled WGS sequence"/>
</dbReference>
<evidence type="ECO:0000313" key="1">
    <source>
        <dbReference type="EMBL" id="VVM37436.1"/>
    </source>
</evidence>
<sequence length="119" mass="13232">MTDSQLLKLAATAFDDANLIESSMGAGWTYWIGFCEELHCDVTRAWDPLNDDGDALRLAVKLRLQVIMHANWVEVLRDGIRMANATSEYFAGCMFATTRAAITRAAAESELRKDEESGQ</sequence>
<dbReference type="AlphaFoldDB" id="A0A5E6P2G8"/>